<name>A0A4R8DET6_9BACT</name>
<organism evidence="2 3">
    <name type="scientific">Dinghuibacter silviterrae</name>
    <dbReference type="NCBI Taxonomy" id="1539049"/>
    <lineage>
        <taxon>Bacteria</taxon>
        <taxon>Pseudomonadati</taxon>
        <taxon>Bacteroidota</taxon>
        <taxon>Chitinophagia</taxon>
        <taxon>Chitinophagales</taxon>
        <taxon>Chitinophagaceae</taxon>
        <taxon>Dinghuibacter</taxon>
    </lineage>
</organism>
<dbReference type="EMBL" id="SODV01000002">
    <property type="protein sequence ID" value="TDW95955.1"/>
    <property type="molecule type" value="Genomic_DNA"/>
</dbReference>
<reference evidence="2 3" key="1">
    <citation type="submission" date="2019-03" db="EMBL/GenBank/DDBJ databases">
        <title>Genomic Encyclopedia of Type Strains, Phase IV (KMG-IV): sequencing the most valuable type-strain genomes for metagenomic binning, comparative biology and taxonomic classification.</title>
        <authorList>
            <person name="Goeker M."/>
        </authorList>
    </citation>
    <scope>NUCLEOTIDE SEQUENCE [LARGE SCALE GENOMIC DNA]</scope>
    <source>
        <strain evidence="2 3">DSM 100059</strain>
    </source>
</reference>
<protein>
    <submittedName>
        <fullName evidence="2">Uncharacterized protein</fullName>
    </submittedName>
</protein>
<gene>
    <name evidence="2" type="ORF">EDB95_3776</name>
</gene>
<accession>A0A4R8DET6</accession>
<evidence type="ECO:0000313" key="2">
    <source>
        <dbReference type="EMBL" id="TDW95955.1"/>
    </source>
</evidence>
<dbReference type="OrthoDB" id="667398at2"/>
<evidence type="ECO:0000313" key="3">
    <source>
        <dbReference type="Proteomes" id="UP000294498"/>
    </source>
</evidence>
<proteinExistence type="predicted"/>
<keyword evidence="1" id="KW-0812">Transmembrane</keyword>
<comment type="caution">
    <text evidence="2">The sequence shown here is derived from an EMBL/GenBank/DDBJ whole genome shotgun (WGS) entry which is preliminary data.</text>
</comment>
<feature type="transmembrane region" description="Helical" evidence="1">
    <location>
        <begin position="92"/>
        <end position="110"/>
    </location>
</feature>
<dbReference type="Proteomes" id="UP000294498">
    <property type="component" value="Unassembled WGS sequence"/>
</dbReference>
<dbReference type="RefSeq" id="WP_133995790.1">
    <property type="nucleotide sequence ID" value="NZ_SODV01000002.1"/>
</dbReference>
<sequence>MEHTYIRNLLDKYWQAETSLEEEQTLQEYFTGGEVAPELEMYIPVFGFFGEVPSAPAHLQERVLDLIGAPSRVIGGPSRGASGRVRNLYRQGWLYGVAAVLVVCLAINLVPRVQEAGPPETRAAEERAAEATVTDTYDDPAQALAAVQNALRTVSARMNKGTEITASRMGRLSTNYRLAFKN</sequence>
<keyword evidence="1" id="KW-0472">Membrane</keyword>
<keyword evidence="1" id="KW-1133">Transmembrane helix</keyword>
<keyword evidence="3" id="KW-1185">Reference proteome</keyword>
<dbReference type="AlphaFoldDB" id="A0A4R8DET6"/>
<evidence type="ECO:0000256" key="1">
    <source>
        <dbReference type="SAM" id="Phobius"/>
    </source>
</evidence>